<gene>
    <name evidence="1" type="ORF">OHK93_007955</name>
</gene>
<protein>
    <submittedName>
        <fullName evidence="1">Uncharacterized protein</fullName>
    </submittedName>
</protein>
<proteinExistence type="predicted"/>
<comment type="caution">
    <text evidence="1">The sequence shown here is derived from an EMBL/GenBank/DDBJ whole genome shotgun (WGS) entry which is preliminary data.</text>
</comment>
<evidence type="ECO:0000313" key="1">
    <source>
        <dbReference type="EMBL" id="MDI1488679.1"/>
    </source>
</evidence>
<accession>A0AA43QN73</accession>
<evidence type="ECO:0000313" key="2">
    <source>
        <dbReference type="Proteomes" id="UP001161017"/>
    </source>
</evidence>
<dbReference type="EMBL" id="JAPUFD010000008">
    <property type="protein sequence ID" value="MDI1488679.1"/>
    <property type="molecule type" value="Genomic_DNA"/>
</dbReference>
<organism evidence="1 2">
    <name type="scientific">Ramalina farinacea</name>
    <dbReference type="NCBI Taxonomy" id="258253"/>
    <lineage>
        <taxon>Eukaryota</taxon>
        <taxon>Fungi</taxon>
        <taxon>Dikarya</taxon>
        <taxon>Ascomycota</taxon>
        <taxon>Pezizomycotina</taxon>
        <taxon>Lecanoromycetes</taxon>
        <taxon>OSLEUM clade</taxon>
        <taxon>Lecanoromycetidae</taxon>
        <taxon>Lecanorales</taxon>
        <taxon>Lecanorineae</taxon>
        <taxon>Ramalinaceae</taxon>
        <taxon>Ramalina</taxon>
    </lineage>
</organism>
<keyword evidence="2" id="KW-1185">Reference proteome</keyword>
<dbReference type="Proteomes" id="UP001161017">
    <property type="component" value="Unassembled WGS sequence"/>
</dbReference>
<sequence length="1598" mass="174041">MRWSLTELASLSRTLSGSSSTDAAGRRLVFSSVDAGTSFLPNQISTFAREKLALIDARIGSHGTSGRVPSQSWPANAYDVTMNIIPNTNLLAFQADWTYGMLRFVYHDLIRQNIEAQQQHIYLVESTFKVYAANNAVVATGSLLRSTLGAASNPSIITRSSSAADPAAVGKFDFSTLPISSGSFLDQGRTVASLQAFLARVNIEVSTHCPGCPIPRNAWIIDDDYLELESYANVVDPPLPEDWTWETLQYIVMEWLEWASKTGAQAQSLQESYFFVDKAGESTRVGHVVSGSLKRSHPGTLSPPLAAPGVAAAKVVSTGGESNATIDLFSTTSRSLETVKRATVATNTAALAALNVSDPHLGLYLDPVKDARNVPQSSIVSLVENILKDIERAADASQPLPNPSYSQSSGPLQLTLHSQGLEGQYWNYGVLEWFGSQLLKQSGNTDPLLESSVRVLDISSGVYPYPGRLVVSGSLVLVPTIVTNATTSTATSTGKNLDFSLFLTPVRNGLKIPRSSLLGLVEKILNEVERSPGLPQLLPGASYYAKSELLELNLRRATAPRGEGWTYGMLEYMCGALLEQDQKKGLLQESKVDIVTSLLVAIGSLRLTPQESPDGVASPVNDQNDASAPLQLASEKRATPIITNTTPPIALNVSVPNLRLTLTDRFHPENIPRLAFRFLARQIFDELAEIADLSIPIPRDTWQDDTEYIYLTLVKASQGAEESWTYEMVDFVIEQLLAMSEEGPRLRESELKVLNMDEGSPGRIVATGSLLLYPRSQGITRPGNDQNATARVDVTSRSMATVRRSSSYEVLGGTGGDQISDSVIDDHQKVTALSHPNSLTIEERATLSNRFSLPDNTTIPKGLNLRGELMPIREPLSIPRLAFQALMGQIVDDIEEIPDWFPLPKTYWRDDTVLMSLSLSRVEGGGIDYWTYGMLRWVLVWLIRREMNMGLRESRLKVMDMDAGHPGRVVATGALFMASSGILRPSNDSNATAMDDVKARSLQATAKRATNPADTMPSIALSEPFINFRLELTFLPGQTTIPRLALHYLVAFIVHDTRHTTSASQRLPGNSYHADTNRVTLRVHRVDANEAEWTYGFLDWLCDALLQRDEQDGPLPVGAFQIRDVAGGGRGRFIASGLLLLAIDADNNDQNDTAKVDITSRSLKTTTIPRDIATEVALNDPKLEFRLNLEVSHGGIIIAKNFLPHLVRLILGDIRPYPAIHPIPQDSYRFNSGWVTLTLRREGDGAGGWMYGMLEWFCMDILKKNEEHGHLRTSNIEILTMDGKLVADGVLLLSRYEGGGVSLPANNQNATTRIDVTSRSLDTTQVSALALAVPNPSNVERTFRLTPLHGALTIPHDVLVDLVMKMLNFIHQGPSLDASLPEATYTVDHGNLELFLRRVGTGGGDWTYGMLMYVTVQLLGSASATVKESTVQIYQVIAGQRSVTAAGVLLLSNRRGPGVGDLIASASAIESNSTAAVSPDALPVAVTLKKRISTLPQPNLSALAAANTTITPNPSNFPRSILITRFRSGQPILHQALLAFIEQIVIFIEQAPSPDTRLPGLSYEGDSDLLYLSLVPQGTGGWAGTGHTGCWPLCAESY</sequence>
<reference evidence="1" key="1">
    <citation type="journal article" date="2023" name="Genome Biol. Evol.">
        <title>First Whole Genome Sequence and Flow Cytometry Genome Size Data for the Lichen-Forming Fungus Ramalina farinacea (Ascomycota).</title>
        <authorList>
            <person name="Llewellyn T."/>
            <person name="Mian S."/>
            <person name="Hill R."/>
            <person name="Leitch I.J."/>
            <person name="Gaya E."/>
        </authorList>
    </citation>
    <scope>NUCLEOTIDE SEQUENCE</scope>
    <source>
        <strain evidence="1">LIQ254RAFAR</strain>
    </source>
</reference>
<name>A0AA43QN73_9LECA</name>